<dbReference type="PANTHER" id="PTHR10209">
    <property type="entry name" value="OXIDOREDUCTASE, 2OG-FE II OXYGENASE FAMILY PROTEIN"/>
    <property type="match status" value="1"/>
</dbReference>
<evidence type="ECO:0000256" key="3">
    <source>
        <dbReference type="ARBA" id="ARBA00008056"/>
    </source>
</evidence>
<dbReference type="PANTHER" id="PTHR10209:SF230">
    <property type="entry name" value="SCOPOLETIN 8-HYDROXYLASE"/>
    <property type="match status" value="1"/>
</dbReference>
<dbReference type="AlphaFoldDB" id="A0A9R1V1V3"/>
<dbReference type="InterPro" id="IPR026992">
    <property type="entry name" value="DIOX_N"/>
</dbReference>
<sequence>MAPKLNDDNFLFNFVVKEGNGIKGLVDSGLTEVPSLYIQPPHLRIDKQQTASSPEMMTIDLSELDGPNHAQVAKAIAHAAETLGFFQVVNHGLPLELLESLKAAAHQFFGQPAEKKAAYLQGVSPTPVVKYGTSFLPEIDEVLRWRDFLRMTYTNDADALKFWPNECKEVALEYIKSSTEMVKKLLHALIADLDVKLDDSSLDTLIGSRAVIMNFYPTCPNPELTVGVKRHSDIGMLTVLLQDDIGGLYVKKGELILSPGNEEWIEVPPIHGALVINVGDMLQIFSNGKYKSAEHIVRTTSTASRVSVPIFYAPLPMAKIGPLAELVARDGVARYRDLIFEEYINYYFGRAHEDKNTLYFAST</sequence>
<dbReference type="InterPro" id="IPR005123">
    <property type="entry name" value="Oxoglu/Fe-dep_dioxygenase_dom"/>
</dbReference>
<dbReference type="Proteomes" id="UP000235145">
    <property type="component" value="Unassembled WGS sequence"/>
</dbReference>
<keyword evidence="7 10" id="KW-0560">Oxidoreductase</keyword>
<evidence type="ECO:0000256" key="9">
    <source>
        <dbReference type="ARBA" id="ARBA00048503"/>
    </source>
</evidence>
<feature type="domain" description="Fe2OG dioxygenase" evidence="11">
    <location>
        <begin position="207"/>
        <end position="314"/>
    </location>
</feature>
<dbReference type="EMBL" id="NBSK02000007">
    <property type="protein sequence ID" value="KAJ0196833.1"/>
    <property type="molecule type" value="Genomic_DNA"/>
</dbReference>
<evidence type="ECO:0000256" key="6">
    <source>
        <dbReference type="ARBA" id="ARBA00022964"/>
    </source>
</evidence>
<evidence type="ECO:0000256" key="4">
    <source>
        <dbReference type="ARBA" id="ARBA00012885"/>
    </source>
</evidence>
<dbReference type="Pfam" id="PF14226">
    <property type="entry name" value="DIOX_N"/>
    <property type="match status" value="1"/>
</dbReference>
<evidence type="ECO:0000256" key="8">
    <source>
        <dbReference type="ARBA" id="ARBA00023004"/>
    </source>
</evidence>
<accession>A0A9R1V1V3</accession>
<keyword evidence="8 10" id="KW-0408">Iron</keyword>
<proteinExistence type="inferred from homology"/>
<gene>
    <name evidence="12" type="ORF">LSAT_V11C700349190</name>
</gene>
<dbReference type="FunFam" id="2.60.120.330:FF:000023">
    <property type="entry name" value="Feruloyl CoA ortho-hydroxylase 1"/>
    <property type="match status" value="1"/>
</dbReference>
<protein>
    <recommendedName>
        <fullName evidence="4">feruloyl-CoA 6-hydroxylase</fullName>
        <ecNumber evidence="4">1.14.11.61</ecNumber>
    </recommendedName>
</protein>
<dbReference type="GO" id="GO:0016706">
    <property type="term" value="F:2-oxoglutarate-dependent dioxygenase activity"/>
    <property type="evidence" value="ECO:0007669"/>
    <property type="project" value="UniProtKB-ARBA"/>
</dbReference>
<comment type="pathway">
    <text evidence="2">Phenylpropanoid metabolism.</text>
</comment>
<keyword evidence="5 10" id="KW-0479">Metal-binding</keyword>
<dbReference type="SUPFAM" id="SSF51197">
    <property type="entry name" value="Clavaminate synthase-like"/>
    <property type="match status" value="1"/>
</dbReference>
<evidence type="ECO:0000256" key="10">
    <source>
        <dbReference type="RuleBase" id="RU003682"/>
    </source>
</evidence>
<keyword evidence="6" id="KW-0223">Dioxygenase</keyword>
<comment type="similarity">
    <text evidence="3 10">Belongs to the iron/ascorbate-dependent oxidoreductase family.</text>
</comment>
<dbReference type="InterPro" id="IPR044861">
    <property type="entry name" value="IPNS-like_FE2OG_OXY"/>
</dbReference>
<reference evidence="12 13" key="1">
    <citation type="journal article" date="2017" name="Nat. Commun.">
        <title>Genome assembly with in vitro proximity ligation data and whole-genome triplication in lettuce.</title>
        <authorList>
            <person name="Reyes-Chin-Wo S."/>
            <person name="Wang Z."/>
            <person name="Yang X."/>
            <person name="Kozik A."/>
            <person name="Arikit S."/>
            <person name="Song C."/>
            <person name="Xia L."/>
            <person name="Froenicke L."/>
            <person name="Lavelle D.O."/>
            <person name="Truco M.J."/>
            <person name="Xia R."/>
            <person name="Zhu S."/>
            <person name="Xu C."/>
            <person name="Xu H."/>
            <person name="Xu X."/>
            <person name="Cox K."/>
            <person name="Korf I."/>
            <person name="Meyers B.C."/>
            <person name="Michelmore R.W."/>
        </authorList>
    </citation>
    <scope>NUCLEOTIDE SEQUENCE [LARGE SCALE GENOMIC DNA]</scope>
    <source>
        <strain evidence="13">cv. Salinas</strain>
        <tissue evidence="12">Seedlings</tissue>
    </source>
</reference>
<evidence type="ECO:0000256" key="7">
    <source>
        <dbReference type="ARBA" id="ARBA00023002"/>
    </source>
</evidence>
<comment type="cofactor">
    <cofactor evidence="1">
        <name>L-ascorbate</name>
        <dbReference type="ChEBI" id="CHEBI:38290"/>
    </cofactor>
</comment>
<evidence type="ECO:0000313" key="12">
    <source>
        <dbReference type="EMBL" id="KAJ0196833.1"/>
    </source>
</evidence>
<evidence type="ECO:0000256" key="1">
    <source>
        <dbReference type="ARBA" id="ARBA00001961"/>
    </source>
</evidence>
<dbReference type="GO" id="GO:0009805">
    <property type="term" value="P:coumarin biosynthetic process"/>
    <property type="evidence" value="ECO:0007669"/>
    <property type="project" value="UniProtKB-ARBA"/>
</dbReference>
<comment type="catalytic activity">
    <reaction evidence="9">
        <text>(E)-feruloyl-CoA + 2-oxoglutarate + O2 = (E)-6-hydroxyferuloyl-CoA + succinate + CO2</text>
        <dbReference type="Rhea" id="RHEA:57856"/>
        <dbReference type="ChEBI" id="CHEBI:15379"/>
        <dbReference type="ChEBI" id="CHEBI:16526"/>
        <dbReference type="ChEBI" id="CHEBI:16810"/>
        <dbReference type="ChEBI" id="CHEBI:30031"/>
        <dbReference type="ChEBI" id="CHEBI:87305"/>
        <dbReference type="ChEBI" id="CHEBI:142390"/>
        <dbReference type="EC" id="1.14.11.61"/>
    </reaction>
</comment>
<name>A0A9R1V1V3_LACSA</name>
<evidence type="ECO:0000259" key="11">
    <source>
        <dbReference type="PROSITE" id="PS51471"/>
    </source>
</evidence>
<evidence type="ECO:0000313" key="13">
    <source>
        <dbReference type="Proteomes" id="UP000235145"/>
    </source>
</evidence>
<dbReference type="Gene3D" id="2.60.120.330">
    <property type="entry name" value="B-lactam Antibiotic, Isopenicillin N Synthase, Chain"/>
    <property type="match status" value="1"/>
</dbReference>
<keyword evidence="13" id="KW-1185">Reference proteome</keyword>
<dbReference type="InterPro" id="IPR027443">
    <property type="entry name" value="IPNS-like_sf"/>
</dbReference>
<dbReference type="OrthoDB" id="288590at2759"/>
<dbReference type="GO" id="GO:0046872">
    <property type="term" value="F:metal ion binding"/>
    <property type="evidence" value="ECO:0007669"/>
    <property type="project" value="UniProtKB-KW"/>
</dbReference>
<comment type="caution">
    <text evidence="12">The sequence shown here is derived from an EMBL/GenBank/DDBJ whole genome shotgun (WGS) entry which is preliminary data.</text>
</comment>
<dbReference type="Pfam" id="PF03171">
    <property type="entry name" value="2OG-FeII_Oxy"/>
    <property type="match status" value="1"/>
</dbReference>
<organism evidence="12 13">
    <name type="scientific">Lactuca sativa</name>
    <name type="common">Garden lettuce</name>
    <dbReference type="NCBI Taxonomy" id="4236"/>
    <lineage>
        <taxon>Eukaryota</taxon>
        <taxon>Viridiplantae</taxon>
        <taxon>Streptophyta</taxon>
        <taxon>Embryophyta</taxon>
        <taxon>Tracheophyta</taxon>
        <taxon>Spermatophyta</taxon>
        <taxon>Magnoliopsida</taxon>
        <taxon>eudicotyledons</taxon>
        <taxon>Gunneridae</taxon>
        <taxon>Pentapetalae</taxon>
        <taxon>asterids</taxon>
        <taxon>campanulids</taxon>
        <taxon>Asterales</taxon>
        <taxon>Asteraceae</taxon>
        <taxon>Cichorioideae</taxon>
        <taxon>Cichorieae</taxon>
        <taxon>Lactucinae</taxon>
        <taxon>Lactuca</taxon>
    </lineage>
</organism>
<evidence type="ECO:0000256" key="2">
    <source>
        <dbReference type="ARBA" id="ARBA00004918"/>
    </source>
</evidence>
<evidence type="ECO:0000256" key="5">
    <source>
        <dbReference type="ARBA" id="ARBA00022723"/>
    </source>
</evidence>
<dbReference type="GO" id="GO:0002238">
    <property type="term" value="P:response to molecule of fungal origin"/>
    <property type="evidence" value="ECO:0007669"/>
    <property type="project" value="UniProtKB-ARBA"/>
</dbReference>
<dbReference type="Gramene" id="rna-gnl|WGS:NBSK|LSAT_7X17481_mrna">
    <property type="protein sequence ID" value="cds-PLY66837.1"/>
    <property type="gene ID" value="gene-LSAT_7X17481"/>
</dbReference>
<dbReference type="EC" id="1.14.11.61" evidence="4"/>
<dbReference type="PROSITE" id="PS51471">
    <property type="entry name" value="FE2OG_OXY"/>
    <property type="match status" value="1"/>
</dbReference>